<evidence type="ECO:0008006" key="4">
    <source>
        <dbReference type="Google" id="ProtNLM"/>
    </source>
</evidence>
<evidence type="ECO:0000313" key="2">
    <source>
        <dbReference type="EMBL" id="CAK83121.1"/>
    </source>
</evidence>
<dbReference type="InParanoid" id="A0DJA4"/>
<keyword evidence="1" id="KW-0472">Membrane</keyword>
<feature type="transmembrane region" description="Helical" evidence="1">
    <location>
        <begin position="698"/>
        <end position="721"/>
    </location>
</feature>
<dbReference type="AlphaFoldDB" id="A0DJA4"/>
<dbReference type="PANTHER" id="PTHR38934:SF6">
    <property type="entry name" value="CHROMOSOME UNDETERMINED SCAFFOLD_176, WHOLE GENOME SHOTGUN SEQUENCE"/>
    <property type="match status" value="1"/>
</dbReference>
<feature type="transmembrane region" description="Helical" evidence="1">
    <location>
        <begin position="463"/>
        <end position="485"/>
    </location>
</feature>
<name>A0DJA4_PARTE</name>
<feature type="transmembrane region" description="Helical" evidence="1">
    <location>
        <begin position="663"/>
        <end position="686"/>
    </location>
</feature>
<dbReference type="PANTHER" id="PTHR38934">
    <property type="entry name" value="HYPHALLY REGULATED CELL WALL PROTEIN 1"/>
    <property type="match status" value="1"/>
</dbReference>
<accession>A0DJA4</accession>
<feature type="transmembrane region" description="Helical" evidence="1">
    <location>
        <begin position="544"/>
        <end position="562"/>
    </location>
</feature>
<keyword evidence="3" id="KW-1185">Reference proteome</keyword>
<dbReference type="EMBL" id="CT868461">
    <property type="protein sequence ID" value="CAK83121.1"/>
    <property type="molecule type" value="Genomic_DNA"/>
</dbReference>
<sequence>YIYPNQNYVLLQYDCIMILIVMIVCQNVEIVFLQVQNNVKMGIIILMMDVINANTNVMKCAKNAKKGNVQNIIRDIIQMGNNAQRNVEMFKYQQIKIRNRCLNNNIKIGDELCDDQNYIERDGCTFCEIDPFYKCEEDLNLLSLCYRCQIIVKFCKRCKSGYSLNIIHAIHVQISVKSASILPTIARCAQQMVAQDVTLYLGFIWINIQNHVLRNVETILLLEMNNAMMEIEQIKMDAILDARSIKNLFAKRTSAMFHLRKKLVQIIQTQPLQDLMIDDICEKLKIRIELFKSHDFKCEIKRKDNQNQTQYATCEIKFNFFKTIVESNLIHIVVPLKDNLTRLLEEETREIVISPRRFTYYNQEQKAQAQNIVKASSTFTFLLQFIGPLTILLGGFVLFLVDFRCNDLDQQPFILQMQIFLRMFQLDQVFNIPNFFTLNSPQDPYYFEAPAKFTEKDVNPFQLFCEFILLAILGYIFSTCIMSAIQIRQKSNRIITNKMKIFSVIEINKSVETKQPQNQKSKQPPYLILFYIQNYYGLQRILELYYFKLLDQFFWIFVWLVLFNQNIQKIQTVVGVLFIYIVFQIYSFVCSLHQILYETQRFKNNYSSLYEDINTKQSLGRNYCYVNLIRKTFLYFLQFTFMKYLCCKLPLIFYQNPFENRRLLIFSLVNDFCIFMIICITVLLAIDDVSNIFSFDEKYFIGWIILFFVGLSIFVQAIFMVQQLFQGMQMRIKNLKNFLCYQPNQQN</sequence>
<feature type="non-terminal residue" evidence="2">
    <location>
        <position position="1"/>
    </location>
</feature>
<organism evidence="2 3">
    <name type="scientific">Paramecium tetraurelia</name>
    <dbReference type="NCBI Taxonomy" id="5888"/>
    <lineage>
        <taxon>Eukaryota</taxon>
        <taxon>Sar</taxon>
        <taxon>Alveolata</taxon>
        <taxon>Ciliophora</taxon>
        <taxon>Intramacronucleata</taxon>
        <taxon>Oligohymenophorea</taxon>
        <taxon>Peniculida</taxon>
        <taxon>Parameciidae</taxon>
        <taxon>Paramecium</taxon>
    </lineage>
</organism>
<dbReference type="HOGENOM" id="CLU_372404_0_0_1"/>
<dbReference type="RefSeq" id="XP_001450518.1">
    <property type="nucleotide sequence ID" value="XM_001450481.1"/>
</dbReference>
<proteinExistence type="predicted"/>
<evidence type="ECO:0000256" key="1">
    <source>
        <dbReference type="SAM" id="Phobius"/>
    </source>
</evidence>
<keyword evidence="1" id="KW-1133">Transmembrane helix</keyword>
<evidence type="ECO:0000313" key="3">
    <source>
        <dbReference type="Proteomes" id="UP000000600"/>
    </source>
</evidence>
<protein>
    <recommendedName>
        <fullName evidence="4">Transmembrane protein</fullName>
    </recommendedName>
</protein>
<feature type="transmembrane region" description="Helical" evidence="1">
    <location>
        <begin position="633"/>
        <end position="651"/>
    </location>
</feature>
<dbReference type="GeneID" id="5036303"/>
<feature type="transmembrane region" description="Helical" evidence="1">
    <location>
        <begin position="381"/>
        <end position="401"/>
    </location>
</feature>
<keyword evidence="1" id="KW-0812">Transmembrane</keyword>
<dbReference type="Proteomes" id="UP000000600">
    <property type="component" value="Unassembled WGS sequence"/>
</dbReference>
<gene>
    <name evidence="2" type="ORF">GSPATT00039534001</name>
</gene>
<reference evidence="2 3" key="1">
    <citation type="journal article" date="2006" name="Nature">
        <title>Global trends of whole-genome duplications revealed by the ciliate Paramecium tetraurelia.</title>
        <authorList>
            <consortium name="Genoscope"/>
            <person name="Aury J.-M."/>
            <person name="Jaillon O."/>
            <person name="Duret L."/>
            <person name="Noel B."/>
            <person name="Jubin C."/>
            <person name="Porcel B.M."/>
            <person name="Segurens B."/>
            <person name="Daubin V."/>
            <person name="Anthouard V."/>
            <person name="Aiach N."/>
            <person name="Arnaiz O."/>
            <person name="Billaut A."/>
            <person name="Beisson J."/>
            <person name="Blanc I."/>
            <person name="Bouhouche K."/>
            <person name="Camara F."/>
            <person name="Duharcourt S."/>
            <person name="Guigo R."/>
            <person name="Gogendeau D."/>
            <person name="Katinka M."/>
            <person name="Keller A.-M."/>
            <person name="Kissmehl R."/>
            <person name="Klotz C."/>
            <person name="Koll F."/>
            <person name="Le Moue A."/>
            <person name="Lepere C."/>
            <person name="Malinsky S."/>
            <person name="Nowacki M."/>
            <person name="Nowak J.K."/>
            <person name="Plattner H."/>
            <person name="Poulain J."/>
            <person name="Ruiz F."/>
            <person name="Serrano V."/>
            <person name="Zagulski M."/>
            <person name="Dessen P."/>
            <person name="Betermier M."/>
            <person name="Weissenbach J."/>
            <person name="Scarpelli C."/>
            <person name="Schachter V."/>
            <person name="Sperling L."/>
            <person name="Meyer E."/>
            <person name="Cohen J."/>
            <person name="Wincker P."/>
        </authorList>
    </citation>
    <scope>NUCLEOTIDE SEQUENCE [LARGE SCALE GENOMIC DNA]</scope>
    <source>
        <strain evidence="2 3">Stock d4-2</strain>
    </source>
</reference>
<feature type="transmembrane region" description="Helical" evidence="1">
    <location>
        <begin position="574"/>
        <end position="596"/>
    </location>
</feature>
<dbReference type="KEGG" id="ptm:GSPATT00039534001"/>